<name>A0A6I3KEA8_9HYPH</name>
<gene>
    <name evidence="3" type="ORF">GIW81_00860</name>
</gene>
<dbReference type="AlphaFoldDB" id="A0A6I3KEA8"/>
<feature type="domain" description="Bacteriophage T7 tail fibre protein-like N-terminal" evidence="2">
    <location>
        <begin position="111"/>
        <end position="218"/>
    </location>
</feature>
<feature type="compositionally biased region" description="Polar residues" evidence="1">
    <location>
        <begin position="390"/>
        <end position="403"/>
    </location>
</feature>
<dbReference type="InterPro" id="IPR005604">
    <property type="entry name" value="Phage_T7_tail_fibre-like_N"/>
</dbReference>
<proteinExistence type="predicted"/>
<feature type="region of interest" description="Disordered" evidence="1">
    <location>
        <begin position="353"/>
        <end position="405"/>
    </location>
</feature>
<dbReference type="Pfam" id="PF03906">
    <property type="entry name" value="Phage_T7_tail"/>
    <property type="match status" value="1"/>
</dbReference>
<evidence type="ECO:0000256" key="1">
    <source>
        <dbReference type="SAM" id="MobiDB-lite"/>
    </source>
</evidence>
<sequence>MVRSSAYRCRQPRVRLRIRHALRDAHVGARTFGPPAEPHVGLPQLRRTHPLRHGASRCAQRHRVQRAGLQAFLQRPAVQEHAAGVVRPRAHWLATPRKIPLTKTRSPSVALASVTYTGNGTTGPWSFPKPYIAREHVHVYVDEVEVDFTFLTSSTLSISPAPANGTQIKISRETPNDVPLVDWSNTANITEENLNLQTLQNLYVMQEGIDLAAATSTAGAAGSAALASEKANVATAQAVIATDNAEQTTEDRAVTTAASSTAVTAADTATQALSAMLGVGRMHQVGDIKFQSLAYTSPGWMRIKRDPQAVLKTAAPELNAKYAAEGYPYGSTSTHFNIPGGAGLFVRPWDDTSTHDPDAASRLAHDGTPGAGNVIGSRQASENKQHAHGITQNPHSHQYNPYDSSSASVGAGAHATIAYGSILRNTVGANADITINNEGGNESRPANVAFPFVILVNPGEAGNAHTPFGLPYSWDTGTSDADPGTGELRLNHATPASATFLYVSKTGANAATLTSVWNLINGITATTRAVLTIMHGGAPSNAVVAGVTGAVVDATGYLKVPVTVLSVGGAFPAGVPLSVQIGLAGGVGPVSTEPGPQGEKGWSAVEAIENDGARRVKKIVDWQGGQGTKPAVNLYVGASGLEALIANGVDIRGAAGAGNGDVVGPGTSAAHRLAAFTDTTGALLEDSGVSVSADGTLAGDSDALVATQKATKTYVDTVIAALRAGVSASFDTLAEIATAIGGLVALAGGQTLTGGLAGTSFAMNSGSPVTTGTLTPVMTNSNLQHYTNGGAHTLAPPSAAGSIVIDMTNNGSAGAVTTSGFTKVSGDGLTTTNGHKFRLFITVGNAGSHLHKQAMQ</sequence>
<dbReference type="SUPFAM" id="SSF88874">
    <property type="entry name" value="Receptor-binding domain of short tail fibre protein gp12"/>
    <property type="match status" value="1"/>
</dbReference>
<comment type="caution">
    <text evidence="3">The sequence shown here is derived from an EMBL/GenBank/DDBJ whole genome shotgun (WGS) entry which is preliminary data.</text>
</comment>
<evidence type="ECO:0000313" key="3">
    <source>
        <dbReference type="EMBL" id="MTD92878.1"/>
    </source>
</evidence>
<feature type="compositionally biased region" description="Basic and acidic residues" evidence="1">
    <location>
        <begin position="353"/>
        <end position="365"/>
    </location>
</feature>
<keyword evidence="4" id="KW-1185">Reference proteome</keyword>
<protein>
    <recommendedName>
        <fullName evidence="2">Bacteriophage T7 tail fibre protein-like N-terminal domain-containing protein</fullName>
    </recommendedName>
</protein>
<evidence type="ECO:0000259" key="2">
    <source>
        <dbReference type="Pfam" id="PF03906"/>
    </source>
</evidence>
<accession>A0A6I3KEA8</accession>
<reference evidence="3 4" key="1">
    <citation type="submission" date="2019-11" db="EMBL/GenBank/DDBJ databases">
        <title>Identification of a novel strain.</title>
        <authorList>
            <person name="Xu Q."/>
            <person name="Wang G."/>
        </authorList>
    </citation>
    <scope>NUCLEOTIDE SEQUENCE [LARGE SCALE GENOMIC DNA]</scope>
    <source>
        <strain evidence="4">xq</strain>
    </source>
</reference>
<dbReference type="EMBL" id="WMBQ01000001">
    <property type="protein sequence ID" value="MTD92878.1"/>
    <property type="molecule type" value="Genomic_DNA"/>
</dbReference>
<organism evidence="3 4">
    <name type="scientific">Hyphomicrobium album</name>
    <dbReference type="NCBI Taxonomy" id="2665159"/>
    <lineage>
        <taxon>Bacteria</taxon>
        <taxon>Pseudomonadati</taxon>
        <taxon>Pseudomonadota</taxon>
        <taxon>Alphaproteobacteria</taxon>
        <taxon>Hyphomicrobiales</taxon>
        <taxon>Hyphomicrobiaceae</taxon>
        <taxon>Hyphomicrobium</taxon>
    </lineage>
</organism>
<dbReference type="Proteomes" id="UP000440694">
    <property type="component" value="Unassembled WGS sequence"/>
</dbReference>
<evidence type="ECO:0000313" key="4">
    <source>
        <dbReference type="Proteomes" id="UP000440694"/>
    </source>
</evidence>